<dbReference type="SUPFAM" id="SSF52025">
    <property type="entry name" value="PA domain"/>
    <property type="match status" value="1"/>
</dbReference>
<dbReference type="SUPFAM" id="SSF53187">
    <property type="entry name" value="Zn-dependent exopeptidases"/>
    <property type="match status" value="1"/>
</dbReference>
<sequence length="555" mass="61141">MKKAKLYILLALILCSTIVTIALTASVLGIVVRRTYKSETNVQCDQGMLVCSISSDDLMKHLQQLQNIADECNGTRAIHTKGFNRTFDYIYSYLKTNTNLQVQTEFFPYMKFSLNGDPVLSATINGLEMNYTYGSGNDFISLRNSGSSSLATTFQLISMPAFGCEDSDWLNTTSSPSGKVVLIKRGVCTFTEKSILAAKYGVAGLLIYNDGTSLDRYSPASGRVDENVTFPALSLSYQVGTKLLNTIENLKTNVFIKIHLSTSKYPEPVGNICAHTVTGNATETIVIGSHTDSVPDGPGMNDDASGTATNLVLATNLARLFQSGSYPPYKYRVKFCWWGAEEVGLVGSEYHVSQATISTIPGERISDYLVNLNYDMLASPNFQMGIYDGNSVNFSTTPPSALPGSIRLTQLFRDWFISQNLPYTISELGGGSDYASFLAVGIAISGLNSGISDRKPKAERDYYNRLLGQGKGGVANAEYDPCYHSDCDSLGNINPLGHEKLSKAAAYVLEYMGRHADLRSYLYPPEEIRRLEKVSSYRSRGYYDVQNEFYRRNDL</sequence>
<dbReference type="EMBL" id="CAJNOJ010000462">
    <property type="protein sequence ID" value="CAF1457243.1"/>
    <property type="molecule type" value="Genomic_DNA"/>
</dbReference>
<reference evidence="6" key="1">
    <citation type="submission" date="2021-02" db="EMBL/GenBank/DDBJ databases">
        <authorList>
            <person name="Nowell W R."/>
        </authorList>
    </citation>
    <scope>NUCLEOTIDE SEQUENCE</scope>
</reference>
<dbReference type="Pfam" id="PF02225">
    <property type="entry name" value="PA"/>
    <property type="match status" value="1"/>
</dbReference>
<organism evidence="6 8">
    <name type="scientific">Adineta ricciae</name>
    <name type="common">Rotifer</name>
    <dbReference type="NCBI Taxonomy" id="249248"/>
    <lineage>
        <taxon>Eukaryota</taxon>
        <taxon>Metazoa</taxon>
        <taxon>Spiralia</taxon>
        <taxon>Gnathifera</taxon>
        <taxon>Rotifera</taxon>
        <taxon>Eurotatoria</taxon>
        <taxon>Bdelloidea</taxon>
        <taxon>Adinetida</taxon>
        <taxon>Adinetidae</taxon>
        <taxon>Adineta</taxon>
    </lineage>
</organism>
<proteinExistence type="inferred from homology"/>
<feature type="domain" description="Peptidase M28" evidence="4">
    <location>
        <begin position="271"/>
        <end position="507"/>
    </location>
</feature>
<comment type="cofactor">
    <cofactor evidence="1">
        <name>Zn(2+)</name>
        <dbReference type="ChEBI" id="CHEBI:29105"/>
    </cofactor>
</comment>
<evidence type="ECO:0000313" key="5">
    <source>
        <dbReference type="EMBL" id="CAF0831765.1"/>
    </source>
</evidence>
<dbReference type="OrthoDB" id="5357315at2759"/>
<name>A0A815Q125_ADIRI</name>
<comment type="similarity">
    <text evidence="2">Belongs to the peptidase M28 family. M28B subfamily.</text>
</comment>
<evidence type="ECO:0000259" key="3">
    <source>
        <dbReference type="Pfam" id="PF02225"/>
    </source>
</evidence>
<keyword evidence="7" id="KW-1185">Reference proteome</keyword>
<dbReference type="EMBL" id="CAJNOR010000185">
    <property type="protein sequence ID" value="CAF0831765.1"/>
    <property type="molecule type" value="Genomic_DNA"/>
</dbReference>
<evidence type="ECO:0000259" key="4">
    <source>
        <dbReference type="Pfam" id="PF04389"/>
    </source>
</evidence>
<evidence type="ECO:0000256" key="2">
    <source>
        <dbReference type="ARBA" id="ARBA00005634"/>
    </source>
</evidence>
<dbReference type="Proteomes" id="UP000663828">
    <property type="component" value="Unassembled WGS sequence"/>
</dbReference>
<protein>
    <submittedName>
        <fullName evidence="6">Uncharacterized protein</fullName>
    </submittedName>
</protein>
<dbReference type="GO" id="GO:0008235">
    <property type="term" value="F:metalloexopeptidase activity"/>
    <property type="evidence" value="ECO:0007669"/>
    <property type="project" value="InterPro"/>
</dbReference>
<gene>
    <name evidence="6" type="ORF">EDS130_LOCUS39916</name>
    <name evidence="5" type="ORF">XAT740_LOCUS4498</name>
</gene>
<dbReference type="InterPro" id="IPR045175">
    <property type="entry name" value="M28_fam"/>
</dbReference>
<dbReference type="InterPro" id="IPR007484">
    <property type="entry name" value="Peptidase_M28"/>
</dbReference>
<dbReference type="Gene3D" id="3.40.630.10">
    <property type="entry name" value="Zn peptidases"/>
    <property type="match status" value="1"/>
</dbReference>
<dbReference type="AlphaFoldDB" id="A0A815Q125"/>
<dbReference type="InterPro" id="IPR046450">
    <property type="entry name" value="PA_dom_sf"/>
</dbReference>
<dbReference type="PANTHER" id="PTHR12147:SF26">
    <property type="entry name" value="PEPTIDASE M28 DOMAIN-CONTAINING PROTEIN"/>
    <property type="match status" value="1"/>
</dbReference>
<dbReference type="GO" id="GO:0006508">
    <property type="term" value="P:proteolysis"/>
    <property type="evidence" value="ECO:0007669"/>
    <property type="project" value="InterPro"/>
</dbReference>
<comment type="caution">
    <text evidence="6">The sequence shown here is derived from an EMBL/GenBank/DDBJ whole genome shotgun (WGS) entry which is preliminary data.</text>
</comment>
<feature type="domain" description="PA" evidence="3">
    <location>
        <begin position="154"/>
        <end position="243"/>
    </location>
</feature>
<dbReference type="Proteomes" id="UP000663852">
    <property type="component" value="Unassembled WGS sequence"/>
</dbReference>
<dbReference type="InterPro" id="IPR003137">
    <property type="entry name" value="PA_domain"/>
</dbReference>
<accession>A0A815Q125</accession>
<dbReference type="PANTHER" id="PTHR12147">
    <property type="entry name" value="METALLOPEPTIDASE M28 FAMILY MEMBER"/>
    <property type="match status" value="1"/>
</dbReference>
<evidence type="ECO:0000256" key="1">
    <source>
        <dbReference type="ARBA" id="ARBA00001947"/>
    </source>
</evidence>
<evidence type="ECO:0000313" key="8">
    <source>
        <dbReference type="Proteomes" id="UP000663852"/>
    </source>
</evidence>
<evidence type="ECO:0000313" key="7">
    <source>
        <dbReference type="Proteomes" id="UP000663828"/>
    </source>
</evidence>
<dbReference type="Gene3D" id="3.50.30.30">
    <property type="match status" value="1"/>
</dbReference>
<dbReference type="Pfam" id="PF04389">
    <property type="entry name" value="Peptidase_M28"/>
    <property type="match status" value="1"/>
</dbReference>
<evidence type="ECO:0000313" key="6">
    <source>
        <dbReference type="EMBL" id="CAF1457243.1"/>
    </source>
</evidence>